<evidence type="ECO:0000256" key="4">
    <source>
        <dbReference type="ARBA" id="ARBA00022989"/>
    </source>
</evidence>
<dbReference type="PROSITE" id="PS50887">
    <property type="entry name" value="GGDEF"/>
    <property type="match status" value="1"/>
</dbReference>
<dbReference type="SUPFAM" id="SSF55073">
    <property type="entry name" value="Nucleotide cyclase"/>
    <property type="match status" value="1"/>
</dbReference>
<feature type="transmembrane region" description="Helical" evidence="6">
    <location>
        <begin position="5"/>
        <end position="22"/>
    </location>
</feature>
<dbReference type="GO" id="GO:0052621">
    <property type="term" value="F:diguanylate cyclase activity"/>
    <property type="evidence" value="ECO:0007669"/>
    <property type="project" value="TreeGrafter"/>
</dbReference>
<keyword evidence="5 6" id="KW-0472">Membrane</keyword>
<organism evidence="8 9">
    <name type="scientific">Jeotgalibacillus salarius</name>
    <dbReference type="NCBI Taxonomy" id="546023"/>
    <lineage>
        <taxon>Bacteria</taxon>
        <taxon>Bacillati</taxon>
        <taxon>Bacillota</taxon>
        <taxon>Bacilli</taxon>
        <taxon>Bacillales</taxon>
        <taxon>Caryophanaceae</taxon>
        <taxon>Jeotgalibacillus</taxon>
    </lineage>
</organism>
<keyword evidence="2" id="KW-1003">Cell membrane</keyword>
<dbReference type="InterPro" id="IPR043128">
    <property type="entry name" value="Rev_trsase/Diguanyl_cyclase"/>
</dbReference>
<dbReference type="InterPro" id="IPR011620">
    <property type="entry name" value="Sig_transdc_His_kinase_LytS_TM"/>
</dbReference>
<feature type="transmembrane region" description="Helical" evidence="6">
    <location>
        <begin position="132"/>
        <end position="151"/>
    </location>
</feature>
<keyword evidence="9" id="KW-1185">Reference proteome</keyword>
<evidence type="ECO:0000256" key="1">
    <source>
        <dbReference type="ARBA" id="ARBA00004651"/>
    </source>
</evidence>
<dbReference type="InterPro" id="IPR050469">
    <property type="entry name" value="Diguanylate_Cyclase"/>
</dbReference>
<evidence type="ECO:0000313" key="8">
    <source>
        <dbReference type="EMBL" id="TFE03999.1"/>
    </source>
</evidence>
<evidence type="ECO:0000313" key="9">
    <source>
        <dbReference type="Proteomes" id="UP000297776"/>
    </source>
</evidence>
<dbReference type="GO" id="GO:0005886">
    <property type="term" value="C:plasma membrane"/>
    <property type="evidence" value="ECO:0007669"/>
    <property type="project" value="UniProtKB-SubCell"/>
</dbReference>
<dbReference type="AlphaFoldDB" id="A0A4Y8LRB2"/>
<comment type="caution">
    <text evidence="8">The sequence shown here is derived from an EMBL/GenBank/DDBJ whole genome shotgun (WGS) entry which is preliminary data.</text>
</comment>
<dbReference type="GO" id="GO:1902201">
    <property type="term" value="P:negative regulation of bacterial-type flagellum-dependent cell motility"/>
    <property type="evidence" value="ECO:0007669"/>
    <property type="project" value="TreeGrafter"/>
</dbReference>
<evidence type="ECO:0000256" key="6">
    <source>
        <dbReference type="SAM" id="Phobius"/>
    </source>
</evidence>
<sequence length="372" mass="41938">MIRDFIINISIMISFTFVWHQLFKHNKLTLKSGMSLKVIDGLIAGVFGVMLMNFSLAINEITILDLRHVAIAMVALYGGLIPAMIASFVVIIGRYAIDINFSSHVALFMVLAIGLGTGLIGEYVKWSVWKKWTLMLVFSQSVFSLAFYIVSNSYQSVIYPAILHAVSAFAGGYLVLYFARYIRRATDAFYQVQENSLKDPLTDLYNVRAFDEYYNQFLKRNEEYNDSLGLLMIDIDYFKKINDNFGHAAGDYILKEIAVLLKEETANGFVSRNGGEEFTVIFPDLTFSQVCKYAESIRRKIDEYEFVIESGTSLHLTVSIGVSHTDFAPQQGLFESADNALYIAKQAGRNQVCSLCDVSEKQKEAKILSSLK</sequence>
<keyword evidence="4 6" id="KW-1133">Transmembrane helix</keyword>
<evidence type="ECO:0000256" key="5">
    <source>
        <dbReference type="ARBA" id="ARBA00023136"/>
    </source>
</evidence>
<dbReference type="GO" id="GO:0043709">
    <property type="term" value="P:cell adhesion involved in single-species biofilm formation"/>
    <property type="evidence" value="ECO:0007669"/>
    <property type="project" value="TreeGrafter"/>
</dbReference>
<keyword evidence="3 6" id="KW-0812">Transmembrane</keyword>
<evidence type="ECO:0000259" key="7">
    <source>
        <dbReference type="PROSITE" id="PS50887"/>
    </source>
</evidence>
<dbReference type="GO" id="GO:0071555">
    <property type="term" value="P:cell wall organization"/>
    <property type="evidence" value="ECO:0007669"/>
    <property type="project" value="InterPro"/>
</dbReference>
<dbReference type="Pfam" id="PF07694">
    <property type="entry name" value="5TM-5TMR_LYT"/>
    <property type="match status" value="1"/>
</dbReference>
<dbReference type="Gene3D" id="3.30.70.270">
    <property type="match status" value="1"/>
</dbReference>
<dbReference type="InterPro" id="IPR029787">
    <property type="entry name" value="Nucleotide_cyclase"/>
</dbReference>
<dbReference type="Pfam" id="PF00990">
    <property type="entry name" value="GGDEF"/>
    <property type="match status" value="1"/>
</dbReference>
<gene>
    <name evidence="8" type="ORF">E2626_01335</name>
</gene>
<dbReference type="OrthoDB" id="69083at2"/>
<evidence type="ECO:0000256" key="2">
    <source>
        <dbReference type="ARBA" id="ARBA00022475"/>
    </source>
</evidence>
<dbReference type="CDD" id="cd01949">
    <property type="entry name" value="GGDEF"/>
    <property type="match status" value="1"/>
</dbReference>
<dbReference type="PANTHER" id="PTHR45138">
    <property type="entry name" value="REGULATORY COMPONENTS OF SENSORY TRANSDUCTION SYSTEM"/>
    <property type="match status" value="1"/>
</dbReference>
<proteinExistence type="predicted"/>
<dbReference type="InterPro" id="IPR000160">
    <property type="entry name" value="GGDEF_dom"/>
</dbReference>
<dbReference type="Proteomes" id="UP000297776">
    <property type="component" value="Unassembled WGS sequence"/>
</dbReference>
<protein>
    <submittedName>
        <fullName evidence="8">GGDEF domain-containing protein</fullName>
    </submittedName>
</protein>
<name>A0A4Y8LRB2_9BACL</name>
<dbReference type="SMART" id="SM00267">
    <property type="entry name" value="GGDEF"/>
    <property type="match status" value="1"/>
</dbReference>
<feature type="domain" description="GGDEF" evidence="7">
    <location>
        <begin position="226"/>
        <end position="357"/>
    </location>
</feature>
<evidence type="ECO:0000256" key="3">
    <source>
        <dbReference type="ARBA" id="ARBA00022692"/>
    </source>
</evidence>
<feature type="transmembrane region" description="Helical" evidence="6">
    <location>
        <begin position="157"/>
        <end position="179"/>
    </location>
</feature>
<comment type="subcellular location">
    <subcellularLocation>
        <location evidence="1">Cell membrane</location>
        <topology evidence="1">Multi-pass membrane protein</topology>
    </subcellularLocation>
</comment>
<feature type="transmembrane region" description="Helical" evidence="6">
    <location>
        <begin position="101"/>
        <end position="120"/>
    </location>
</feature>
<accession>A0A4Y8LRB2</accession>
<reference evidence="8 9" key="1">
    <citation type="submission" date="2019-03" db="EMBL/GenBank/DDBJ databases">
        <authorList>
            <person name="Yang Y."/>
        </authorList>
    </citation>
    <scope>NUCLEOTIDE SEQUENCE [LARGE SCALE GENOMIC DNA]</scope>
    <source>
        <strain evidence="8 9">ASL-1</strain>
    </source>
</reference>
<feature type="transmembrane region" description="Helical" evidence="6">
    <location>
        <begin position="34"/>
        <end position="58"/>
    </location>
</feature>
<dbReference type="NCBIfam" id="TIGR00254">
    <property type="entry name" value="GGDEF"/>
    <property type="match status" value="1"/>
</dbReference>
<dbReference type="EMBL" id="SORX01000001">
    <property type="protein sequence ID" value="TFE03999.1"/>
    <property type="molecule type" value="Genomic_DNA"/>
</dbReference>
<dbReference type="PANTHER" id="PTHR45138:SF9">
    <property type="entry name" value="DIGUANYLATE CYCLASE DGCM-RELATED"/>
    <property type="match status" value="1"/>
</dbReference>
<feature type="transmembrane region" description="Helical" evidence="6">
    <location>
        <begin position="70"/>
        <end position="95"/>
    </location>
</feature>
<dbReference type="RefSeq" id="WP_134378851.1">
    <property type="nucleotide sequence ID" value="NZ_SORX01000001.1"/>
</dbReference>
<dbReference type="FunFam" id="3.30.70.270:FF:000001">
    <property type="entry name" value="Diguanylate cyclase domain protein"/>
    <property type="match status" value="1"/>
</dbReference>
<dbReference type="GO" id="GO:0000155">
    <property type="term" value="F:phosphorelay sensor kinase activity"/>
    <property type="evidence" value="ECO:0007669"/>
    <property type="project" value="InterPro"/>
</dbReference>